<dbReference type="PANTHER" id="PTHR44167">
    <property type="entry name" value="OVARIAN-SPECIFIC SERINE/THREONINE-PROTEIN KINASE LOK-RELATED"/>
    <property type="match status" value="1"/>
</dbReference>
<dbReference type="InterPro" id="IPR008271">
    <property type="entry name" value="Ser/Thr_kinase_AS"/>
</dbReference>
<evidence type="ECO:0000256" key="1">
    <source>
        <dbReference type="SAM" id="MobiDB-lite"/>
    </source>
</evidence>
<dbReference type="PROSITE" id="PS00108">
    <property type="entry name" value="PROTEIN_KINASE_ST"/>
    <property type="match status" value="1"/>
</dbReference>
<dbReference type="InterPro" id="IPR000719">
    <property type="entry name" value="Prot_kinase_dom"/>
</dbReference>
<feature type="region of interest" description="Disordered" evidence="1">
    <location>
        <begin position="346"/>
        <end position="394"/>
    </location>
</feature>
<feature type="region of interest" description="Disordered" evidence="1">
    <location>
        <begin position="1861"/>
        <end position="1889"/>
    </location>
</feature>
<dbReference type="EMBL" id="OZ020100">
    <property type="protein sequence ID" value="CAK9273844.1"/>
    <property type="molecule type" value="Genomic_DNA"/>
</dbReference>
<feature type="region of interest" description="Disordered" evidence="1">
    <location>
        <begin position="1541"/>
        <end position="1566"/>
    </location>
</feature>
<dbReference type="InterPro" id="IPR011009">
    <property type="entry name" value="Kinase-like_dom_sf"/>
</dbReference>
<evidence type="ECO:0000313" key="3">
    <source>
        <dbReference type="EMBL" id="CAK9273844.1"/>
    </source>
</evidence>
<feature type="compositionally biased region" description="Basic residues" evidence="1">
    <location>
        <begin position="359"/>
        <end position="376"/>
    </location>
</feature>
<dbReference type="SUPFAM" id="SSF56112">
    <property type="entry name" value="Protein kinase-like (PK-like)"/>
    <property type="match status" value="1"/>
</dbReference>
<feature type="compositionally biased region" description="Polar residues" evidence="1">
    <location>
        <begin position="1868"/>
        <end position="1882"/>
    </location>
</feature>
<evidence type="ECO:0000259" key="2">
    <source>
        <dbReference type="PROSITE" id="PS50011"/>
    </source>
</evidence>
<evidence type="ECO:0000313" key="4">
    <source>
        <dbReference type="Proteomes" id="UP001497444"/>
    </source>
</evidence>
<name>A0ABP0X423_9BRYO</name>
<dbReference type="Proteomes" id="UP001497444">
    <property type="component" value="Chromosome 5"/>
</dbReference>
<dbReference type="Gene3D" id="1.10.510.10">
    <property type="entry name" value="Transferase(Phosphotransferase) domain 1"/>
    <property type="match status" value="1"/>
</dbReference>
<dbReference type="PROSITE" id="PS50011">
    <property type="entry name" value="PROTEIN_KINASE_DOM"/>
    <property type="match status" value="1"/>
</dbReference>
<dbReference type="PANTHER" id="PTHR44167:SF30">
    <property type="entry name" value="PHOSPHORYLASE KINASE"/>
    <property type="match status" value="1"/>
</dbReference>
<organism evidence="3 4">
    <name type="scientific">Sphagnum jensenii</name>
    <dbReference type="NCBI Taxonomy" id="128206"/>
    <lineage>
        <taxon>Eukaryota</taxon>
        <taxon>Viridiplantae</taxon>
        <taxon>Streptophyta</taxon>
        <taxon>Embryophyta</taxon>
        <taxon>Bryophyta</taxon>
        <taxon>Sphagnophytina</taxon>
        <taxon>Sphagnopsida</taxon>
        <taxon>Sphagnales</taxon>
        <taxon>Sphagnaceae</taxon>
        <taxon>Sphagnum</taxon>
    </lineage>
</organism>
<dbReference type="SMART" id="SM00220">
    <property type="entry name" value="S_TKc"/>
    <property type="match status" value="1"/>
</dbReference>
<feature type="compositionally biased region" description="Basic and acidic residues" evidence="1">
    <location>
        <begin position="346"/>
        <end position="355"/>
    </location>
</feature>
<feature type="compositionally biased region" description="Polar residues" evidence="1">
    <location>
        <begin position="1552"/>
        <end position="1565"/>
    </location>
</feature>
<feature type="region of interest" description="Disordered" evidence="1">
    <location>
        <begin position="524"/>
        <end position="554"/>
    </location>
</feature>
<proteinExistence type="predicted"/>
<dbReference type="Pfam" id="PF00069">
    <property type="entry name" value="Pkinase"/>
    <property type="match status" value="1"/>
</dbReference>
<sequence>MSILKGPQLLEAGVAFVQNEDEIEGLAEGFIRPKKKVSLSRLPFTTQQSKAADDQEAFFFQRNKAAAIDDEEAFFQSKRSRRVSVLVGSREAISKWLKLSASGRCALWVELCRPEAQGSLKASSKNSAAAAAAHYKGMLKLAYRLRSQDALFFQPVLPEVVVNLSRIKPKTKSNKTLKKKQIHDDDDDDDDDEDDIYTEHLEWSGLRQKQRDKRQSSSQEEIGKPNWKAPLQWSLLISVDAFKHLIIMLFPGGVLWAFYCLLSQVIDLPQFLDVDFRHLDLPLWLAHHQYAVFVSGSDLVVAQTSSKDNSCVWTIFRFEFSKGIVLFAKGNNNHFRNLECNFGKVDKEQQPRRSDLLSQKKKQQQKKKKKKRRKKQKHEEEVSKKKKVKETSSIEPEQPAVHVCSMLQWKPWGKASTQRDVLGTCLLDNILQYAFKCSEAEGTVAKSLTNQSKALDEEAYKWSLSVDLGTALRESKGSFASSSWKLSSKEQCALSHMRSSSRGIRCRGLRVFLDLMVNAAIDPSTRPKSGRSALPCKQARSTPATARLQGAAPSSEVENKTLLSGLMAAAMNRPPMDKQLTMEKDKRWVGSQTERALKVAEKNWNQFEAMKSDCLLQSAGGGSNKKAHCQIEWRRVLEWLNNGFLELLLQEGILGSSLRGSSHPREDERAVFLDVQELSDVCLKVVEIVPGEGSCRLVKCLASIIENVNRTLIAMVVENPKFSGKSGLLEETPDLTRGHAKVIIVEETSQLEENSKEREKLQDMFQEMVWVCRLLPLLVSSSELVAAAFAKERGLTLILELYSSLVRAFPIGLKAVDKTLDGDEKELILPGGVVKASQEIPLNVLRPLTCSQSVGNHHTANISNKRDSNVGQLSSIGITNLPCFKHGGSDLGPEIPMTALRSQQERCVHDTLSSRKRPSHVPQLSLSLLAVTSAEQEQRQVPQIKDHLCSSNMDTGLLSLSRTTAANMHLSVMTPNVFNIICEAKLHLLRAIACMLACRSITIHRLQHRLTQKLNAKHGLILCFLPDLIGGPFSRFPACIGNRLKRMIFRVLFLLDKDDHAEEDDMFGFLHGSGSSCQIKDTPGVPWWSGPGPPPIIGDTKRGFSDTMLEEIQQRLDNILSAMSALLTGHAPPVNMECTSCEEEEDSALTNDPRSTRCHHSTYVSRLWIDLAYLLTVLSEYVQFWPQQAGKVREVVNSCGVQAECILSLLSGLGVTSSWGPAEILTMQSLLKLLSVCICNLVCGKMNSTQGWGDAEHCLWDVIFRNPANWNCLLQYVSYLTSDICQRCLGYLLEDFQRSLQEPIRLYYRMLGQKVGMGGISDHVFASFQGMEASPKNVLGFLRLVVLLVQKRLDMAQESSSVSHVLDSLSLLEGIMNPSDGLLMMAVNRQAKAIPLQTKESEQKNSSAALHISRDQGKLHGNLCADTEKSGSDNGFQRDVRSFCPQCADLVLTGRNDSKIGDITHESLCLLAEIFSLKISSSSGQRLSSPKRCVQEKTTLHNPFLTSKYLDPILDTIFHGFKRLYTTTAPDESLLHESAPYVQNRRKHAEPSQGSNNKLWRNRGSNSRENEQKCNACAAFARILLAVAQNQTGDASQTFHRLHVMEFLVQQIALEYEFSQVATPKTQDSMTGSTVERDSGKKEIQMAGNFRRMETQENCEWQLGSVSAKDKTYLSPVIQPHQFSQLSSPQSREHEFISRWRKKHDGHDVQRSELPLCERDENISTLVSEWDNCSIAVTQRRVTGTPRESRDTESKIHLQTFLTKLYNPALMSSGGLAGLATPRLNEVVYCGRFFDLNDEVERELAAEEDDFVSINMSTNQLENFEDQRKHFNVTCAIEQTAKSSSHSSSLAPQSQSLEFVELEEENPQRSQSPGQSSTTKPSTHPLVPKLNFSKAIRKGGLDFEEENVSSEPVASSNRDQCLPTRFASEGQRADVEFNKSNPKLEGLFVSYTRERCSRRIYQNAGLHVLLLELFISLMLNPEGSLEALYSDRFPMESRRLNAPFFLTFHLNHAANANILPVLLKQLGRSKPSAFRILKLTWRELFNESLYKERIRIAQGAFAQLCSSLSMLGSSCCHTVCLLMKVVDLPKGPYDPCSFFDVYTEVQILEQFQEEPQVCQILDYGIDCNSFVLVLKHYKCSLRTWRHHHTCRSLVDEPDCTSTESKTESYSNLTFHERLPLYLEVYAAVLQAVKALETHKVVHYDLKCDNILLEPLHSPLSNTEFWHPPWPPSDKACSIPFRVCITDFGQSKTSLWEGGECTVRSRGTECVKSPEMLKLLSSSRHHDVESHRSRNVEEEVSVGKASDVWSLGCLLFELLTGEFLLYDEDWLRFYVRVTSSSEELISNEKAAKVDNFKPVIDFLHFVLVRDPILRPTLDDVMACLAQLQAKLQEDSCIEELVCDIFEQLAETQGPSQNNNLMPETTPFINKSQDKKQVTFPEPETSKPGFSLRLCLSWNWYCCMCCWRRNKHTH</sequence>
<reference evidence="3" key="1">
    <citation type="submission" date="2024-02" db="EMBL/GenBank/DDBJ databases">
        <authorList>
            <consortium name="ELIXIR-Norway"/>
            <consortium name="Elixir Norway"/>
        </authorList>
    </citation>
    <scope>NUCLEOTIDE SEQUENCE</scope>
</reference>
<keyword evidence="4" id="KW-1185">Reference proteome</keyword>
<gene>
    <name evidence="3" type="ORF">CSSPJE1EN1_LOCUS19322</name>
</gene>
<accession>A0ABP0X423</accession>
<protein>
    <recommendedName>
        <fullName evidence="2">Protein kinase domain-containing protein</fullName>
    </recommendedName>
</protein>
<feature type="domain" description="Protein kinase" evidence="2">
    <location>
        <begin position="2050"/>
        <end position="2390"/>
    </location>
</feature>